<gene>
    <name evidence="1" type="ORF">DW099_15710</name>
</gene>
<protein>
    <submittedName>
        <fullName evidence="1">AroM family protein</fullName>
    </submittedName>
</protein>
<proteinExistence type="predicted"/>
<name>A0A415DWW9_9FIRM</name>
<dbReference type="EMBL" id="QRMS01000005">
    <property type="protein sequence ID" value="RHJ85146.1"/>
    <property type="molecule type" value="Genomic_DNA"/>
</dbReference>
<evidence type="ECO:0000313" key="2">
    <source>
        <dbReference type="Proteomes" id="UP000284841"/>
    </source>
</evidence>
<evidence type="ECO:0000313" key="1">
    <source>
        <dbReference type="EMBL" id="RHJ85146.1"/>
    </source>
</evidence>
<accession>A0A415DWW9</accession>
<dbReference type="OrthoDB" id="9798683at2"/>
<dbReference type="Pfam" id="PF07302">
    <property type="entry name" value="AroM"/>
    <property type="match status" value="1"/>
</dbReference>
<dbReference type="Proteomes" id="UP000284841">
    <property type="component" value="Unassembled WGS sequence"/>
</dbReference>
<comment type="caution">
    <text evidence="1">The sequence shown here is derived from an EMBL/GenBank/DDBJ whole genome shotgun (WGS) entry which is preliminary data.</text>
</comment>
<dbReference type="AlphaFoldDB" id="A0A415DWW9"/>
<dbReference type="InterPro" id="IPR010843">
    <property type="entry name" value="Uncharacterised_AroM"/>
</dbReference>
<organism evidence="1 2">
    <name type="scientific">Emergencia timonensis</name>
    <dbReference type="NCBI Taxonomy" id="1776384"/>
    <lineage>
        <taxon>Bacteria</taxon>
        <taxon>Bacillati</taxon>
        <taxon>Bacillota</taxon>
        <taxon>Clostridia</taxon>
        <taxon>Peptostreptococcales</taxon>
        <taxon>Anaerovoracaceae</taxon>
        <taxon>Emergencia</taxon>
    </lineage>
</organism>
<keyword evidence="2" id="KW-1185">Reference proteome</keyword>
<dbReference type="NCBIfam" id="NF007788">
    <property type="entry name" value="PRK10481.1"/>
    <property type="match status" value="1"/>
</dbReference>
<sequence length="224" mass="24298">MKRMGLITIGQSPRLDILSDIESVFDEDAELLQRGALDKLTQAELAALTPNEGETVLVSCLRDGTAVTMAEERVIGLLQTCIAELESEGVACILFLCTGDFKDRLTAKVPLIYPNRILTGLLPALCEDHKLIVMVPDQEQAADAVAQWESLGLETQVVPISPYEGSQEDFSTAAESIKESEGSYVLLDCMGYTSKMKHLVESISGKIVILPRTLSASIVQVLIS</sequence>
<dbReference type="STRING" id="1776384.GCA_900086585_00152"/>
<reference evidence="1 2" key="1">
    <citation type="submission" date="2018-08" db="EMBL/GenBank/DDBJ databases">
        <title>A genome reference for cultivated species of the human gut microbiota.</title>
        <authorList>
            <person name="Zou Y."/>
            <person name="Xue W."/>
            <person name="Luo G."/>
        </authorList>
    </citation>
    <scope>NUCLEOTIDE SEQUENCE [LARGE SCALE GENOMIC DNA]</scope>
    <source>
        <strain evidence="1 2">AM07-24</strain>
    </source>
</reference>
<dbReference type="RefSeq" id="WP_118336329.1">
    <property type="nucleotide sequence ID" value="NZ_AP025567.1"/>
</dbReference>